<dbReference type="OrthoDB" id="9804865at2"/>
<evidence type="ECO:0000256" key="3">
    <source>
        <dbReference type="ARBA" id="ARBA00022692"/>
    </source>
</evidence>
<proteinExistence type="predicted"/>
<reference evidence="10 11" key="1">
    <citation type="submission" date="2017-07" db="EMBL/GenBank/DDBJ databases">
        <title>Leptospira spp. isolated from tropical soils.</title>
        <authorList>
            <person name="Thibeaux R."/>
            <person name="Iraola G."/>
            <person name="Ferres I."/>
            <person name="Bierque E."/>
            <person name="Girault D."/>
            <person name="Soupe-Gilbert M.-E."/>
            <person name="Picardeau M."/>
            <person name="Goarant C."/>
        </authorList>
    </citation>
    <scope>NUCLEOTIDE SEQUENCE [LARGE SCALE GENOMIC DNA]</scope>
    <source>
        <strain evidence="9 11">FH1-B-B1</strain>
        <strain evidence="8 10">FH1-B-C1</strain>
    </source>
</reference>
<dbReference type="EMBL" id="NPDY01000012">
    <property type="protein sequence ID" value="PJZ69082.1"/>
    <property type="molecule type" value="Genomic_DNA"/>
</dbReference>
<dbReference type="Pfam" id="PF00892">
    <property type="entry name" value="EamA"/>
    <property type="match status" value="2"/>
</dbReference>
<evidence type="ECO:0000256" key="4">
    <source>
        <dbReference type="ARBA" id="ARBA00022989"/>
    </source>
</evidence>
<evidence type="ECO:0000256" key="5">
    <source>
        <dbReference type="ARBA" id="ARBA00023136"/>
    </source>
</evidence>
<feature type="transmembrane region" description="Helical" evidence="6">
    <location>
        <begin position="104"/>
        <end position="125"/>
    </location>
</feature>
<keyword evidence="2" id="KW-1003">Cell membrane</keyword>
<dbReference type="InterPro" id="IPR037185">
    <property type="entry name" value="EmrE-like"/>
</dbReference>
<feature type="domain" description="EamA" evidence="7">
    <location>
        <begin position="165"/>
        <end position="302"/>
    </location>
</feature>
<feature type="transmembrane region" description="Helical" evidence="6">
    <location>
        <begin position="194"/>
        <end position="218"/>
    </location>
</feature>
<keyword evidence="4 6" id="KW-1133">Transmembrane helix</keyword>
<feature type="transmembrane region" description="Helical" evidence="6">
    <location>
        <begin position="287"/>
        <end position="306"/>
    </location>
</feature>
<feature type="transmembrane region" description="Helical" evidence="6">
    <location>
        <begin position="76"/>
        <end position="98"/>
    </location>
</feature>
<feature type="transmembrane region" description="Helical" evidence="6">
    <location>
        <begin position="132"/>
        <end position="149"/>
    </location>
</feature>
<dbReference type="Proteomes" id="UP000231962">
    <property type="component" value="Unassembled WGS sequence"/>
</dbReference>
<evidence type="ECO:0000313" key="8">
    <source>
        <dbReference type="EMBL" id="PJZ69082.1"/>
    </source>
</evidence>
<feature type="transmembrane region" description="Helical" evidence="6">
    <location>
        <begin position="161"/>
        <end position="182"/>
    </location>
</feature>
<dbReference type="RefSeq" id="WP_100714374.1">
    <property type="nucleotide sequence ID" value="NZ_NPDY01000012.1"/>
</dbReference>
<evidence type="ECO:0000256" key="6">
    <source>
        <dbReference type="SAM" id="Phobius"/>
    </source>
</evidence>
<gene>
    <name evidence="8" type="ORF">CH360_12410</name>
    <name evidence="9" type="ORF">CH373_17565</name>
</gene>
<dbReference type="AlphaFoldDB" id="A0A2M9ZIF3"/>
<dbReference type="PANTHER" id="PTHR42920">
    <property type="entry name" value="OS03G0707200 PROTEIN-RELATED"/>
    <property type="match status" value="1"/>
</dbReference>
<keyword evidence="3 6" id="KW-0812">Transmembrane</keyword>
<dbReference type="SUPFAM" id="SSF103481">
    <property type="entry name" value="Multidrug resistance efflux transporter EmrE"/>
    <property type="match status" value="2"/>
</dbReference>
<keyword evidence="10" id="KW-1185">Reference proteome</keyword>
<accession>A0A2M9ZIF3</accession>
<name>A0A2M9ZIF3_9LEPT</name>
<keyword evidence="5 6" id="KW-0472">Membrane</keyword>
<protein>
    <submittedName>
        <fullName evidence="9">Multidrug DMT transporter permease</fullName>
    </submittedName>
</protein>
<evidence type="ECO:0000313" key="10">
    <source>
        <dbReference type="Proteomes" id="UP000231962"/>
    </source>
</evidence>
<evidence type="ECO:0000256" key="2">
    <source>
        <dbReference type="ARBA" id="ARBA00022475"/>
    </source>
</evidence>
<dbReference type="PANTHER" id="PTHR42920:SF5">
    <property type="entry name" value="EAMA DOMAIN-CONTAINING PROTEIN"/>
    <property type="match status" value="1"/>
</dbReference>
<comment type="subcellular location">
    <subcellularLocation>
        <location evidence="1">Cell membrane</location>
        <topology evidence="1">Multi-pass membrane protein</topology>
    </subcellularLocation>
</comment>
<sequence length="316" mass="34864">MNRFRSEFSLILCTLIWGGTFTATKLSLTSVSPSFFLGMRFGIAFLVFLPILFFVSRRSASREQRLLGALSELTPNQLWTAFLLGFWMFAGFACQTIGLRFTTAIKSGFLTGTLVVITPILQTVLYRRAPSAGNLLGVIVVMAGLFFLSSEPDGGGDELLFSFKTGDLITLAGAFFFACYVIQMDSASRELPDSILLISQTFVTSIASFGLAICLSVIGWETFYWEWDPAMIPVLLYNGVLASVGTTYLQTRYQREVSPTRAAIIFSLEPVFSAFIAFFILDDRLTTAGVIGCFLVLSGVLIAEFLGKVKEEKKER</sequence>
<dbReference type="GO" id="GO:0005886">
    <property type="term" value="C:plasma membrane"/>
    <property type="evidence" value="ECO:0007669"/>
    <property type="project" value="UniProtKB-SubCell"/>
</dbReference>
<comment type="caution">
    <text evidence="9">The sequence shown here is derived from an EMBL/GenBank/DDBJ whole genome shotgun (WGS) entry which is preliminary data.</text>
</comment>
<dbReference type="InterPro" id="IPR051258">
    <property type="entry name" value="Diverse_Substrate_Transporter"/>
</dbReference>
<dbReference type="Proteomes" id="UP000231990">
    <property type="component" value="Unassembled WGS sequence"/>
</dbReference>
<evidence type="ECO:0000256" key="1">
    <source>
        <dbReference type="ARBA" id="ARBA00004651"/>
    </source>
</evidence>
<dbReference type="EMBL" id="NPDZ01000019">
    <property type="protein sequence ID" value="PJZ71791.1"/>
    <property type="molecule type" value="Genomic_DNA"/>
</dbReference>
<evidence type="ECO:0000259" key="7">
    <source>
        <dbReference type="Pfam" id="PF00892"/>
    </source>
</evidence>
<feature type="transmembrane region" description="Helical" evidence="6">
    <location>
        <begin position="262"/>
        <end position="281"/>
    </location>
</feature>
<feature type="transmembrane region" description="Helical" evidence="6">
    <location>
        <begin position="33"/>
        <end position="55"/>
    </location>
</feature>
<organism evidence="9 11">
    <name type="scientific">Leptospira perolatii</name>
    <dbReference type="NCBI Taxonomy" id="2023191"/>
    <lineage>
        <taxon>Bacteria</taxon>
        <taxon>Pseudomonadati</taxon>
        <taxon>Spirochaetota</taxon>
        <taxon>Spirochaetia</taxon>
        <taxon>Leptospirales</taxon>
        <taxon>Leptospiraceae</taxon>
        <taxon>Leptospira</taxon>
    </lineage>
</organism>
<feature type="domain" description="EamA" evidence="7">
    <location>
        <begin position="8"/>
        <end position="149"/>
    </location>
</feature>
<feature type="transmembrane region" description="Helical" evidence="6">
    <location>
        <begin position="230"/>
        <end position="250"/>
    </location>
</feature>
<evidence type="ECO:0000313" key="11">
    <source>
        <dbReference type="Proteomes" id="UP000231990"/>
    </source>
</evidence>
<dbReference type="InterPro" id="IPR000620">
    <property type="entry name" value="EamA_dom"/>
</dbReference>
<evidence type="ECO:0000313" key="9">
    <source>
        <dbReference type="EMBL" id="PJZ71791.1"/>
    </source>
</evidence>